<feature type="region of interest" description="Disordered" evidence="1">
    <location>
        <begin position="1"/>
        <end position="22"/>
    </location>
</feature>
<dbReference type="KEGG" id="dra:DR_B0065"/>
<dbReference type="OrthoDB" id="63699at2"/>
<accession>Q9RZQ5</accession>
<dbReference type="Gene3D" id="2.60.40.1080">
    <property type="match status" value="2"/>
</dbReference>
<dbReference type="InterPro" id="IPR008964">
    <property type="entry name" value="Invasin/intimin_cell_adhesion"/>
</dbReference>
<dbReference type="AlphaFoldDB" id="Q9RZQ5"/>
<dbReference type="PIR" id="B75625">
    <property type="entry name" value="B75625"/>
</dbReference>
<dbReference type="EnsemblBacteria" id="AAF12641">
    <property type="protein sequence ID" value="AAF12641"/>
    <property type="gene ID" value="DR_B0065"/>
</dbReference>
<feature type="domain" description="BIG2" evidence="2">
    <location>
        <begin position="297"/>
        <end position="379"/>
    </location>
</feature>
<dbReference type="InParanoid" id="Q9RZQ5"/>
<evidence type="ECO:0000259" key="2">
    <source>
        <dbReference type="SMART" id="SM00635"/>
    </source>
</evidence>
<dbReference type="HOGENOM" id="CLU_277164_0_0_0"/>
<gene>
    <name evidence="3" type="ordered locus">DR_B0065</name>
</gene>
<feature type="domain" description="BIG2" evidence="2">
    <location>
        <begin position="734"/>
        <end position="812"/>
    </location>
</feature>
<dbReference type="InterPro" id="IPR003343">
    <property type="entry name" value="Big_2"/>
</dbReference>
<dbReference type="Proteomes" id="UP000002524">
    <property type="component" value="Plasmid MP1"/>
</dbReference>
<dbReference type="EMBL" id="AE001826">
    <property type="protein sequence ID" value="AAF12641.1"/>
    <property type="molecule type" value="Genomic_DNA"/>
</dbReference>
<keyword evidence="4" id="KW-1185">Reference proteome</keyword>
<sequence length="1145" mass="116413">MTTFDGQTPERPQGDQRMPKPPKLALCALPLMLSLMMAGCGQPLPSSPAKPEHSAASPAPQARTRVGQLYELQFRRDGQGGPVTSSISVPGQLSAQATRLVDNQLAFSYVSSGTLHQDGQWFVRVTYHVTNTSAQTITNLGLVPLDTDAVAGATPTISPTVGATYFKDVKHFDGSDAADQAASLVPGQARDASGQVDTAATPYQPIDTAGQTIALPAGLQLGRGGLSPSGWQTSGVLAPGASTDVTFATQMPATSGTTDPFFYTVVFTAVGSVDVPVTLTPTPGANSKVKLPASSPAYVSGTLGDPTDPASVQGLTFTVADSDADAAGLTVTATSSNPSVGAATLSGSGKTRLLKISPRQTGYADITVTVADGDRASASYVVHYAASQAAGTTSSTRFFSGASNASSAQEVGDGYMVVADDEFNVLSLYPQATSSAPVAQFDFSSLMNLTDTANPEMDLEASARLGNRIFWMGSQSNSKSGKARPNRNRVFATDLQGSGAAATLNFVGSYDHLRDDLLAWDRANGNALGLGASAASGVIPEADGGVGYNIEGLAFKPGSSVAYLGFRAPLEPSGTRNAALIVPVTNFTELVTGTARTATFGAPVQLDLGGRGIRELKCNDQGCLILAGPASGGSSFALYSWNGQSNGAAHLRNDLQALATSMDGSLESIVTMPAGNPDSDALTGQPVQVLTDNGDSVYYGDGKIAKDLVAPAQDWQKFRAETVIVGALPAQTCTVSNLSVTPDNSTLPVGGTQTFKAIYTTSPPNCAVNVSWSSSDPSKLTVDERGVARAEAAGTVTLTATVTPGSGAPVSASTGVTVSAPVTSLPNVAVYRVGDGSAKLTSAATPVFVDIINPNDGSLVRTLSLPTSTSGSNRPLLASGTASSEGMLTRSADAHYLVLTGYAASVGLANVKASDSATTPRVIGRLDSAGTVDTTTTLPDAYSGDNIRSAASTDGRSFYVTGGNSGVRLYALGASSGLSISSAASNLRQLGIFGDQLYVSSGSGNGTKGLLSVGNGLPTTGNQTVSRLPGLSDSVTGDSYGFFWADLDGLPGADTLYIADATSGLQKFSLQNGTWVASGVASGSYIGLAGVQQGNTVTLLATNAGSLVKLTDTSGFLKSLSGTPTLLSPAKANTALRGVALAPLP</sequence>
<geneLocation type="plasmid" evidence="4">
    <name>megaplasmid MP1</name>
</geneLocation>
<feature type="region of interest" description="Disordered" evidence="1">
    <location>
        <begin position="43"/>
        <end position="62"/>
    </location>
</feature>
<dbReference type="SMART" id="SM00635">
    <property type="entry name" value="BID_2"/>
    <property type="match status" value="2"/>
</dbReference>
<proteinExistence type="predicted"/>
<dbReference type="InterPro" id="IPR022060">
    <property type="entry name" value="DUF3616"/>
</dbReference>
<reference evidence="3 4" key="1">
    <citation type="journal article" date="1999" name="Science">
        <title>Genome sequence of the radioresistant bacterium Deinococcus radiodurans R1.</title>
        <authorList>
            <person name="White O."/>
            <person name="Eisen J.A."/>
            <person name="Heidelberg J.F."/>
            <person name="Hickey E.K."/>
            <person name="Peterson J.D."/>
            <person name="Dodson R.J."/>
            <person name="Haft D.H."/>
            <person name="Gwinn M.L."/>
            <person name="Nelson W.C."/>
            <person name="Richardson D.L."/>
            <person name="Moffat K.S."/>
            <person name="Qin H."/>
            <person name="Jiang L."/>
            <person name="Pamphile W."/>
            <person name="Crosby M."/>
            <person name="Shen M."/>
            <person name="Vamathevan J.J."/>
            <person name="Lam P."/>
            <person name="McDonald L."/>
            <person name="Utterback T."/>
            <person name="Zalewski C."/>
            <person name="Makarova K.S."/>
            <person name="Aravind L."/>
            <person name="Daly M.J."/>
            <person name="Minton K.W."/>
            <person name="Fleischmann R.D."/>
            <person name="Ketchum K.A."/>
            <person name="Nelson K.E."/>
            <person name="Salzberg S."/>
            <person name="Smith H.O."/>
            <person name="Venter J.C."/>
            <person name="Fraser C.M."/>
        </authorList>
    </citation>
    <scope>NUCLEOTIDE SEQUENCE [LARGE SCALE GENOMIC DNA]</scope>
    <source>
        <strain evidence="4">ATCC 13939 / DSM 20539 / JCM 16871 / LMG 4051 / NBRC 15346 / NCIMB 9279 / R1 / VKM B-1422</strain>
    </source>
</reference>
<evidence type="ECO:0000313" key="3">
    <source>
        <dbReference type="EMBL" id="AAF12641.1"/>
    </source>
</evidence>
<dbReference type="Pfam" id="PF02368">
    <property type="entry name" value="Big_2"/>
    <property type="match status" value="1"/>
</dbReference>
<dbReference type="SUPFAM" id="SSF49373">
    <property type="entry name" value="Invasin/intimin cell-adhesion fragments"/>
    <property type="match status" value="1"/>
</dbReference>
<organism evidence="3 4">
    <name type="scientific">Deinococcus radiodurans (strain ATCC 13939 / DSM 20539 / JCM 16871 / CCUG 27074 / LMG 4051 / NBRC 15346 / NCIMB 9279 / VKM B-1422 / R1)</name>
    <dbReference type="NCBI Taxonomy" id="243230"/>
    <lineage>
        <taxon>Bacteria</taxon>
        <taxon>Thermotogati</taxon>
        <taxon>Deinococcota</taxon>
        <taxon>Deinococci</taxon>
        <taxon>Deinococcales</taxon>
        <taxon>Deinococcaceae</taxon>
        <taxon>Deinococcus</taxon>
    </lineage>
</organism>
<evidence type="ECO:0000313" key="4">
    <source>
        <dbReference type="Proteomes" id="UP000002524"/>
    </source>
</evidence>
<name>Q9RZQ5_DEIRA</name>
<protein>
    <recommendedName>
        <fullName evidence="2">BIG2 domain-containing protein</fullName>
    </recommendedName>
</protein>
<dbReference type="Pfam" id="PF12275">
    <property type="entry name" value="DUF3616"/>
    <property type="match status" value="1"/>
</dbReference>
<keyword evidence="3" id="KW-0614">Plasmid</keyword>
<dbReference type="PATRIC" id="fig|243230.17.peg.63"/>
<evidence type="ECO:0000256" key="1">
    <source>
        <dbReference type="SAM" id="MobiDB-lite"/>
    </source>
</evidence>